<gene>
    <name evidence="1" type="ORF">EXIGLDRAFT_836365</name>
</gene>
<sequence>MTEALSPELESVLGNTKVMADQMKDSRKPVCCAVCFCSLANYLDNDPLIADYLATTRN</sequence>
<dbReference type="AlphaFoldDB" id="A0A165HWU7"/>
<evidence type="ECO:0000313" key="2">
    <source>
        <dbReference type="Proteomes" id="UP000077266"/>
    </source>
</evidence>
<dbReference type="Proteomes" id="UP000077266">
    <property type="component" value="Unassembled WGS sequence"/>
</dbReference>
<accession>A0A165HWU7</accession>
<proteinExistence type="predicted"/>
<name>A0A165HWU7_EXIGL</name>
<organism evidence="1 2">
    <name type="scientific">Exidia glandulosa HHB12029</name>
    <dbReference type="NCBI Taxonomy" id="1314781"/>
    <lineage>
        <taxon>Eukaryota</taxon>
        <taxon>Fungi</taxon>
        <taxon>Dikarya</taxon>
        <taxon>Basidiomycota</taxon>
        <taxon>Agaricomycotina</taxon>
        <taxon>Agaricomycetes</taxon>
        <taxon>Auriculariales</taxon>
        <taxon>Exidiaceae</taxon>
        <taxon>Exidia</taxon>
    </lineage>
</organism>
<protein>
    <submittedName>
        <fullName evidence="1">Uncharacterized protein</fullName>
    </submittedName>
</protein>
<reference evidence="1 2" key="1">
    <citation type="journal article" date="2016" name="Mol. Biol. Evol.">
        <title>Comparative Genomics of Early-Diverging Mushroom-Forming Fungi Provides Insights into the Origins of Lignocellulose Decay Capabilities.</title>
        <authorList>
            <person name="Nagy L.G."/>
            <person name="Riley R."/>
            <person name="Tritt A."/>
            <person name="Adam C."/>
            <person name="Daum C."/>
            <person name="Floudas D."/>
            <person name="Sun H."/>
            <person name="Yadav J.S."/>
            <person name="Pangilinan J."/>
            <person name="Larsson K.H."/>
            <person name="Matsuura K."/>
            <person name="Barry K."/>
            <person name="Labutti K."/>
            <person name="Kuo R."/>
            <person name="Ohm R.A."/>
            <person name="Bhattacharya S.S."/>
            <person name="Shirouzu T."/>
            <person name="Yoshinaga Y."/>
            <person name="Martin F.M."/>
            <person name="Grigoriev I.V."/>
            <person name="Hibbett D.S."/>
        </authorList>
    </citation>
    <scope>NUCLEOTIDE SEQUENCE [LARGE SCALE GENOMIC DNA]</scope>
    <source>
        <strain evidence="1 2">HHB12029</strain>
    </source>
</reference>
<dbReference type="EMBL" id="KV426006">
    <property type="protein sequence ID" value="KZV92572.1"/>
    <property type="molecule type" value="Genomic_DNA"/>
</dbReference>
<dbReference type="InParanoid" id="A0A165HWU7"/>
<evidence type="ECO:0000313" key="1">
    <source>
        <dbReference type="EMBL" id="KZV92572.1"/>
    </source>
</evidence>
<keyword evidence="2" id="KW-1185">Reference proteome</keyword>